<sequence>MDANRPESQSERSIPPLPAIDNSRQAWSFVAAAFVVECLLWGQIFSSGIFLKFLATTPPFSAASEAKISLIGSLSLLFGYSAGIPLLYLYNRYPRLIKPTLWLGLAMNTASLLGASWVQNINGLIVLQGIFPGTAAALCAFPIIRWIPEWFDAKKGTAIGIVFSGGGVGGVFMPLLHQYLLDKVGYGWTIRIMALYIAAGAGIAAFFVNPRIPISATMQVARQPMHSLRTAFLSFGFLGCFLTTLLQGFGYFNVGLFLPRFTDTLESTLAAGLLSAFNFSQVIAQIVWGYLTDRMKPSNAMAISSMLGCIAVVTLWGFGGQVGLPLLAPFAIVFGLAAGGFSSMWSQSAHALAGPNKELQTLLVAGWSIARGLGAIVGPTIGATLYRPTPTDGTRSWGSAGSPGLVSLVAVSLAASAVVGIVVARIPDVAGLWHRLLERLSGQPSSSNDSRETISDGTNGNEYEMKPIQDSCMDRISSLPRA</sequence>
<comment type="caution">
    <text evidence="1">The sequence shown here is derived from an EMBL/GenBank/DDBJ whole genome shotgun (WGS) entry which is preliminary data.</text>
</comment>
<evidence type="ECO:0000313" key="2">
    <source>
        <dbReference type="Proteomes" id="UP001234202"/>
    </source>
</evidence>
<dbReference type="EMBL" id="JASBWV010000016">
    <property type="protein sequence ID" value="KAJ9121894.1"/>
    <property type="molecule type" value="Genomic_DNA"/>
</dbReference>
<organism evidence="1 2">
    <name type="scientific">Naganishia onofrii</name>
    <dbReference type="NCBI Taxonomy" id="1851511"/>
    <lineage>
        <taxon>Eukaryota</taxon>
        <taxon>Fungi</taxon>
        <taxon>Dikarya</taxon>
        <taxon>Basidiomycota</taxon>
        <taxon>Agaricomycotina</taxon>
        <taxon>Tremellomycetes</taxon>
        <taxon>Filobasidiales</taxon>
        <taxon>Filobasidiaceae</taxon>
        <taxon>Naganishia</taxon>
    </lineage>
</organism>
<protein>
    <submittedName>
        <fullName evidence="1">Uncharacterized protein</fullName>
    </submittedName>
</protein>
<gene>
    <name evidence="1" type="ORF">QFC24_004476</name>
</gene>
<evidence type="ECO:0000313" key="1">
    <source>
        <dbReference type="EMBL" id="KAJ9121894.1"/>
    </source>
</evidence>
<accession>A0ACC2XEP0</accession>
<dbReference type="Proteomes" id="UP001234202">
    <property type="component" value="Unassembled WGS sequence"/>
</dbReference>
<proteinExistence type="predicted"/>
<reference evidence="1" key="1">
    <citation type="submission" date="2023-04" db="EMBL/GenBank/DDBJ databases">
        <title>Draft Genome sequencing of Naganishia species isolated from polar environments using Oxford Nanopore Technology.</title>
        <authorList>
            <person name="Leo P."/>
            <person name="Venkateswaran K."/>
        </authorList>
    </citation>
    <scope>NUCLEOTIDE SEQUENCE</scope>
    <source>
        <strain evidence="1">DBVPG 5303</strain>
    </source>
</reference>
<name>A0ACC2XEP0_9TREE</name>
<keyword evidence="2" id="KW-1185">Reference proteome</keyword>